<organism evidence="1 2">
    <name type="scientific">Dioscorea alata</name>
    <name type="common">Purple yam</name>
    <dbReference type="NCBI Taxonomy" id="55571"/>
    <lineage>
        <taxon>Eukaryota</taxon>
        <taxon>Viridiplantae</taxon>
        <taxon>Streptophyta</taxon>
        <taxon>Embryophyta</taxon>
        <taxon>Tracheophyta</taxon>
        <taxon>Spermatophyta</taxon>
        <taxon>Magnoliopsida</taxon>
        <taxon>Liliopsida</taxon>
        <taxon>Dioscoreales</taxon>
        <taxon>Dioscoreaceae</taxon>
        <taxon>Dioscorea</taxon>
    </lineage>
</organism>
<dbReference type="EC" id="1.3.1.77" evidence="1"/>
<gene>
    <name evidence="1" type="ORF">IHE45_17G071000</name>
</gene>
<sequence length="265" mass="30116">RLEGADSSLVLFEADIYEPDGFEAAIQGCEFVFLVVSPFEHNPHKQKGTGNNIYVYLKTKYQNITEAAVAGVRNILKLCELSGSVRRVIYTGSVTASSPLKEDGAGFNHTIDESCWTPLNLSFSHCEDHEKAYTSSKTLAEKEALSYNNLKEKEGMEVVNLACGLHREEQCYRQLEFLQGLLGSEPLVHVDDVCEAHIFCMEKPSMAGRFLCANYVILFRVEDENPERIIKYTSRKLEDFGFRYKYEMEQILDDSIKCMKRLGIH</sequence>
<dbReference type="EMBL" id="CM037027">
    <property type="protein sequence ID" value="KAH7658189.1"/>
    <property type="molecule type" value="Genomic_DNA"/>
</dbReference>
<reference evidence="2" key="1">
    <citation type="journal article" date="2022" name="Nat. Commun.">
        <title>Chromosome evolution and the genetic basis of agronomically important traits in greater yam.</title>
        <authorList>
            <person name="Bredeson J.V."/>
            <person name="Lyons J.B."/>
            <person name="Oniyinde I.O."/>
            <person name="Okereke N.R."/>
            <person name="Kolade O."/>
            <person name="Nnabue I."/>
            <person name="Nwadili C.O."/>
            <person name="Hribova E."/>
            <person name="Parker M."/>
            <person name="Nwogha J."/>
            <person name="Shu S."/>
            <person name="Carlson J."/>
            <person name="Kariba R."/>
            <person name="Muthemba S."/>
            <person name="Knop K."/>
            <person name="Barton G.J."/>
            <person name="Sherwood A.V."/>
            <person name="Lopez-Montes A."/>
            <person name="Asiedu R."/>
            <person name="Jamnadass R."/>
            <person name="Muchugi A."/>
            <person name="Goodstein D."/>
            <person name="Egesi C.N."/>
            <person name="Featherston J."/>
            <person name="Asfaw A."/>
            <person name="Simpson G.G."/>
            <person name="Dolezel J."/>
            <person name="Hendre P.S."/>
            <person name="Van Deynze A."/>
            <person name="Kumar P.L."/>
            <person name="Obidiegwu J.E."/>
            <person name="Bhattacharjee R."/>
            <person name="Rokhsar D.S."/>
        </authorList>
    </citation>
    <scope>NUCLEOTIDE SEQUENCE [LARGE SCALE GENOMIC DNA]</scope>
    <source>
        <strain evidence="2">cv. TDa95/00328</strain>
    </source>
</reference>
<keyword evidence="2" id="KW-1185">Reference proteome</keyword>
<name>A0ACB7UCX6_DIOAL</name>
<accession>A0ACB7UCX6</accession>
<proteinExistence type="predicted"/>
<comment type="caution">
    <text evidence="1">The sequence shown here is derived from an EMBL/GenBank/DDBJ whole genome shotgun (WGS) entry which is preliminary data.</text>
</comment>
<feature type="non-terminal residue" evidence="1">
    <location>
        <position position="1"/>
    </location>
</feature>
<dbReference type="Proteomes" id="UP000827976">
    <property type="component" value="Chromosome 17"/>
</dbReference>
<evidence type="ECO:0000313" key="2">
    <source>
        <dbReference type="Proteomes" id="UP000827976"/>
    </source>
</evidence>
<evidence type="ECO:0000313" key="1">
    <source>
        <dbReference type="EMBL" id="KAH7658189.1"/>
    </source>
</evidence>
<protein>
    <submittedName>
        <fullName evidence="1">Anthocyanidin reductase protein</fullName>
        <ecNumber evidence="1">1.3.1.77</ecNumber>
    </submittedName>
</protein>
<keyword evidence="1" id="KW-0560">Oxidoreductase</keyword>